<comment type="subcellular location">
    <subcellularLocation>
        <location evidence="1">Membrane</location>
        <topology evidence="1">Single-pass membrane protein</topology>
    </subcellularLocation>
</comment>
<accession>A0A814E2J1</accession>
<dbReference type="GO" id="GO:0008270">
    <property type="term" value="F:zinc ion binding"/>
    <property type="evidence" value="ECO:0007669"/>
    <property type="project" value="UniProtKB-KW"/>
</dbReference>
<dbReference type="GO" id="GO:0031849">
    <property type="term" value="F:olfactory receptor binding"/>
    <property type="evidence" value="ECO:0007669"/>
    <property type="project" value="TreeGrafter"/>
</dbReference>
<keyword evidence="3" id="KW-0479">Metal-binding</keyword>
<proteinExistence type="predicted"/>
<evidence type="ECO:0000313" key="9">
    <source>
        <dbReference type="EMBL" id="CAF0962114.1"/>
    </source>
</evidence>
<organism evidence="9 11">
    <name type="scientific">Adineta ricciae</name>
    <name type="common">Rotifer</name>
    <dbReference type="NCBI Taxonomy" id="249248"/>
    <lineage>
        <taxon>Eukaryota</taxon>
        <taxon>Metazoa</taxon>
        <taxon>Spiralia</taxon>
        <taxon>Gnathifera</taxon>
        <taxon>Rotifera</taxon>
        <taxon>Eurotatoria</taxon>
        <taxon>Bdelloidea</taxon>
        <taxon>Adinetida</taxon>
        <taxon>Adinetidae</taxon>
        <taxon>Adineta</taxon>
    </lineage>
</organism>
<name>A0A814E2J1_ADIRI</name>
<evidence type="ECO:0000313" key="11">
    <source>
        <dbReference type="Proteomes" id="UP000663828"/>
    </source>
</evidence>
<dbReference type="GO" id="GO:0006612">
    <property type="term" value="P:protein targeting to membrane"/>
    <property type="evidence" value="ECO:0007669"/>
    <property type="project" value="TreeGrafter"/>
</dbReference>
<dbReference type="Pfam" id="PF13695">
    <property type="entry name" value="Zn_ribbon_3CxxC"/>
    <property type="match status" value="1"/>
</dbReference>
<dbReference type="AlphaFoldDB" id="A0A814E2J1"/>
<keyword evidence="4" id="KW-0863">Zinc-finger</keyword>
<feature type="domain" description="3CxxC-type" evidence="8">
    <location>
        <begin position="46"/>
        <end position="160"/>
    </location>
</feature>
<dbReference type="InterPro" id="IPR027377">
    <property type="entry name" value="ZAR1/RTP1-5-like_Znf-3CxxC"/>
</dbReference>
<evidence type="ECO:0000256" key="7">
    <source>
        <dbReference type="ARBA" id="ARBA00023136"/>
    </source>
</evidence>
<dbReference type="Proteomes" id="UP000663852">
    <property type="component" value="Unassembled WGS sequence"/>
</dbReference>
<keyword evidence="5" id="KW-0862">Zinc</keyword>
<keyword evidence="7" id="KW-0472">Membrane</keyword>
<protein>
    <recommendedName>
        <fullName evidence="8">3CxxC-type domain-containing protein</fullName>
    </recommendedName>
</protein>
<keyword evidence="2" id="KW-0812">Transmembrane</keyword>
<dbReference type="EMBL" id="CAJNOR010000613">
    <property type="protein sequence ID" value="CAF0962114.1"/>
    <property type="molecule type" value="Genomic_DNA"/>
</dbReference>
<dbReference type="OrthoDB" id="8121437at2759"/>
<evidence type="ECO:0000256" key="6">
    <source>
        <dbReference type="ARBA" id="ARBA00022989"/>
    </source>
</evidence>
<reference evidence="9" key="1">
    <citation type="submission" date="2021-02" db="EMBL/GenBank/DDBJ databases">
        <authorList>
            <person name="Nowell W R."/>
        </authorList>
    </citation>
    <scope>NUCLEOTIDE SEQUENCE</scope>
</reference>
<evidence type="ECO:0000256" key="1">
    <source>
        <dbReference type="ARBA" id="ARBA00004167"/>
    </source>
</evidence>
<dbReference type="GO" id="GO:0051205">
    <property type="term" value="P:protein insertion into membrane"/>
    <property type="evidence" value="ECO:0007669"/>
    <property type="project" value="TreeGrafter"/>
</dbReference>
<keyword evidence="6" id="KW-1133">Transmembrane helix</keyword>
<evidence type="ECO:0000256" key="3">
    <source>
        <dbReference type="ARBA" id="ARBA00022723"/>
    </source>
</evidence>
<comment type="caution">
    <text evidence="9">The sequence shown here is derived from an EMBL/GenBank/DDBJ whole genome shotgun (WGS) entry which is preliminary data.</text>
</comment>
<dbReference type="PANTHER" id="PTHR14402">
    <property type="entry name" value="RECEPTOR TRANSPORTING PROTEIN"/>
    <property type="match status" value="1"/>
</dbReference>
<dbReference type="SMART" id="SM01328">
    <property type="entry name" value="zf-3CxxC"/>
    <property type="match status" value="1"/>
</dbReference>
<evidence type="ECO:0000259" key="8">
    <source>
        <dbReference type="SMART" id="SM01328"/>
    </source>
</evidence>
<dbReference type="Proteomes" id="UP000663828">
    <property type="component" value="Unassembled WGS sequence"/>
</dbReference>
<evidence type="ECO:0000256" key="4">
    <source>
        <dbReference type="ARBA" id="ARBA00022771"/>
    </source>
</evidence>
<evidence type="ECO:0000313" key="10">
    <source>
        <dbReference type="EMBL" id="CAF1010809.1"/>
    </source>
</evidence>
<evidence type="ECO:0000256" key="5">
    <source>
        <dbReference type="ARBA" id="ARBA00022833"/>
    </source>
</evidence>
<dbReference type="InterPro" id="IPR026096">
    <property type="entry name" value="R-trans_p"/>
</dbReference>
<sequence length="165" mass="19543">MSLIEWRDVFDDIFQDYSDTWSLNQAHRNDKNLFNRLQTQNCLTQTRYAGFHCPKCSHYWTSARAKVDLYYPKSHQSLGQVKLRLYGQECLKCSRKMVYYVDPIFSIDVIQIILEKLHERVGWFCYGKERPEKTVTDTSDRGRVMNGPHEKELCEACKMGRCDQV</sequence>
<evidence type="ECO:0000256" key="2">
    <source>
        <dbReference type="ARBA" id="ARBA00022692"/>
    </source>
</evidence>
<dbReference type="EMBL" id="CAJNOJ010000064">
    <property type="protein sequence ID" value="CAF1010809.1"/>
    <property type="molecule type" value="Genomic_DNA"/>
</dbReference>
<dbReference type="PANTHER" id="PTHR14402:SF10">
    <property type="entry name" value="3CXXC-TYPE DOMAIN-CONTAINING PROTEIN"/>
    <property type="match status" value="1"/>
</dbReference>
<gene>
    <name evidence="10" type="ORF">EDS130_LOCUS15381</name>
    <name evidence="9" type="ORF">XAT740_LOCUS11234</name>
</gene>
<dbReference type="GO" id="GO:0016020">
    <property type="term" value="C:membrane"/>
    <property type="evidence" value="ECO:0007669"/>
    <property type="project" value="UniProtKB-SubCell"/>
</dbReference>
<keyword evidence="11" id="KW-1185">Reference proteome</keyword>